<evidence type="ECO:0000313" key="3">
    <source>
        <dbReference type="Proteomes" id="UP000235116"/>
    </source>
</evidence>
<dbReference type="GO" id="GO:0008289">
    <property type="term" value="F:lipid binding"/>
    <property type="evidence" value="ECO:0007669"/>
    <property type="project" value="InterPro"/>
</dbReference>
<reference evidence="3" key="1">
    <citation type="submission" date="2017-08" db="EMBL/GenBank/DDBJ databases">
        <title>Direct submision.</title>
        <authorList>
            <person name="Kim S.-J."/>
            <person name="Rhee S.-K."/>
        </authorList>
    </citation>
    <scope>NUCLEOTIDE SEQUENCE [LARGE SCALE GENOMIC DNA]</scope>
    <source>
        <strain evidence="3">GI5</strain>
    </source>
</reference>
<sequence>MIWIVSPGHSESWQPQNQQQSQTDDLVQLWIQQDKAAKPHYQLVRAEITIHAPIGQLLPLLQDASTQHHWLPYTHKVHVLERPSPLQTRVQFITQSRWPFKPRDAITLFEIEPLGPNQIRINMINQPDSHPRATGHLRIQTAEGHWLLTALESCKTRVQYQSGSRWGGMIPQWLVDSTNASLAKDALTALKPWAEQHYKDYAAYDFLPASTLHRTCH</sequence>
<dbReference type="SUPFAM" id="SSF55961">
    <property type="entry name" value="Bet v1-like"/>
    <property type="match status" value="1"/>
</dbReference>
<gene>
    <name evidence="2" type="ORF">Kalk_14635</name>
</gene>
<accession>A0A2K9LMV5</accession>
<dbReference type="Gene3D" id="3.30.530.20">
    <property type="match status" value="1"/>
</dbReference>
<protein>
    <recommendedName>
        <fullName evidence="1">START domain-containing protein</fullName>
    </recommendedName>
</protein>
<dbReference type="AlphaFoldDB" id="A0A2K9LMV5"/>
<keyword evidence="3" id="KW-1185">Reference proteome</keyword>
<dbReference type="KEGG" id="kak:Kalk_14635"/>
<dbReference type="Proteomes" id="UP000235116">
    <property type="component" value="Chromosome"/>
</dbReference>
<dbReference type="InterPro" id="IPR023393">
    <property type="entry name" value="START-like_dom_sf"/>
</dbReference>
<name>A0A2K9LMV5_9GAMM</name>
<proteinExistence type="predicted"/>
<feature type="domain" description="START" evidence="1">
    <location>
        <begin position="10"/>
        <end position="199"/>
    </location>
</feature>
<evidence type="ECO:0000313" key="2">
    <source>
        <dbReference type="EMBL" id="AUM13580.1"/>
    </source>
</evidence>
<evidence type="ECO:0000259" key="1">
    <source>
        <dbReference type="PROSITE" id="PS50848"/>
    </source>
</evidence>
<organism evidence="2 3">
    <name type="scientific">Ketobacter alkanivorans</name>
    <dbReference type="NCBI Taxonomy" id="1917421"/>
    <lineage>
        <taxon>Bacteria</taxon>
        <taxon>Pseudomonadati</taxon>
        <taxon>Pseudomonadota</taxon>
        <taxon>Gammaproteobacteria</taxon>
        <taxon>Pseudomonadales</taxon>
        <taxon>Ketobacteraceae</taxon>
        <taxon>Ketobacter</taxon>
    </lineage>
</organism>
<dbReference type="EMBL" id="CP022684">
    <property type="protein sequence ID" value="AUM13580.1"/>
    <property type="molecule type" value="Genomic_DNA"/>
</dbReference>
<dbReference type="PROSITE" id="PS50848">
    <property type="entry name" value="START"/>
    <property type="match status" value="1"/>
</dbReference>
<dbReference type="InterPro" id="IPR002913">
    <property type="entry name" value="START_lipid-bd_dom"/>
</dbReference>